<sequence length="512" mass="55244">MINKIGREIPKKIVGIKDVKPFEGPFVLKPDCRRFGRRVTAGTTSESKILRNIEEAIIKTGLKDGMTISFHHHFREGDFVLNMVMDVIAKLGIKDLTIAASSLNKVHEPLITHIKNGVVTQLITSGIRGPLADAISNGLMKNPVIIRSHGGRARAIEMGDIKIDVAFLGAPSCDAYGNANGFNGNSFCGSLGYAKVDAEYADNVVMITDNLVPYPNMPASISQTDVDYVVVVEAIGDPKGIVSGATRYTKDPRELLIANYAAEAIKASGYLKSGFSMQCGTGGASLAVARFLKEIMIEQDIKASFALGGITGQFVEMHEEGLIDKLYDTQSFDLRAAKSIGNNLGHCEIDASFYANPFNKGCAVNLLDFVILSALEVDIDFNVNVITGSDGVLRGASGGHCDTAAGAKMAMIVCPLVRGRIPTIVKKVNTVVTPGETIDLIVTDRGIAINPIRKDLIEKMSKTNIPTFTIEELQEKAEKITGIPEPIEYIDKIVGVVEYRDGSIIDVIRQVK</sequence>
<dbReference type="GO" id="GO:0009346">
    <property type="term" value="C:ATP-independent citrate lyase complex"/>
    <property type="evidence" value="ECO:0007669"/>
    <property type="project" value="UniProtKB-UniRule"/>
</dbReference>
<dbReference type="EC" id="4.1.3.6" evidence="1"/>
<dbReference type="OrthoDB" id="9767643at2"/>
<keyword evidence="1 2" id="KW-0808">Transferase</keyword>
<evidence type="ECO:0000256" key="1">
    <source>
        <dbReference type="PIRNR" id="PIRNR009451"/>
    </source>
</evidence>
<dbReference type="GO" id="GO:0008815">
    <property type="term" value="F:citrate (pro-3S)-lyase activity"/>
    <property type="evidence" value="ECO:0007669"/>
    <property type="project" value="UniProtKB-UniRule"/>
</dbReference>
<keyword evidence="3" id="KW-1185">Reference proteome</keyword>
<dbReference type="NCBIfam" id="TIGR01584">
    <property type="entry name" value="citF"/>
    <property type="match status" value="1"/>
</dbReference>
<dbReference type="EC" id="2.8.3.10" evidence="1"/>
<dbReference type="GO" id="GO:0006084">
    <property type="term" value="P:acetyl-CoA metabolic process"/>
    <property type="evidence" value="ECO:0007669"/>
    <property type="project" value="UniProtKB-UniRule"/>
</dbReference>
<keyword evidence="1 2" id="KW-0456">Lyase</keyword>
<dbReference type="Gene3D" id="3.40.1080.10">
    <property type="entry name" value="Glutaconate Coenzyme A-transferase"/>
    <property type="match status" value="2"/>
</dbReference>
<evidence type="ECO:0000313" key="2">
    <source>
        <dbReference type="EMBL" id="MPQ43818.1"/>
    </source>
</evidence>
<name>A0A6I1MMW7_9CLOT</name>
<dbReference type="PIRSF" id="PIRSF009451">
    <property type="entry name" value="Citrt_lyas_alpha"/>
    <property type="match status" value="1"/>
</dbReference>
<reference evidence="2 3" key="1">
    <citation type="submission" date="2019-10" db="EMBL/GenBank/DDBJ databases">
        <title>The Genome Sequence of Clostridium tarantellae Isolated from Fish Brain.</title>
        <authorList>
            <person name="Bano L."/>
            <person name="Kiel M."/>
            <person name="Sales G."/>
            <person name="Doxey A.C."/>
            <person name="Mansfield M.J."/>
            <person name="Schiavone M."/>
            <person name="Rossetto O."/>
            <person name="Pirazzini M."/>
            <person name="Dobrindt U."/>
            <person name="Montecucco C."/>
        </authorList>
    </citation>
    <scope>NUCLEOTIDE SEQUENCE [LARGE SCALE GENOMIC DNA]</scope>
    <source>
        <strain evidence="2 3">DSM 3997</strain>
    </source>
</reference>
<gene>
    <name evidence="2" type="primary">citF</name>
    <name evidence="2" type="ORF">GBZ86_08610</name>
</gene>
<comment type="caution">
    <text evidence="2">The sequence shown here is derived from an EMBL/GenBank/DDBJ whole genome shotgun (WGS) entry which is preliminary data.</text>
</comment>
<dbReference type="EMBL" id="WHJC01000110">
    <property type="protein sequence ID" value="MPQ43818.1"/>
    <property type="molecule type" value="Genomic_DNA"/>
</dbReference>
<protein>
    <recommendedName>
        <fullName evidence="1">Citrate lyase alpha chain</fullName>
        <shortName evidence="1">Citrase alpha chain</shortName>
        <ecNumber evidence="1">2.8.3.10</ecNumber>
        <ecNumber evidence="1">4.1.3.6</ecNumber>
    </recommendedName>
    <alternativeName>
        <fullName evidence="1">Citrate (pro-3S)-lyase alpha chain</fullName>
    </alternativeName>
    <alternativeName>
        <fullName evidence="1">Citrate CoA-transferase subunit</fullName>
    </alternativeName>
</protein>
<dbReference type="PANTHER" id="PTHR40596:SF1">
    <property type="entry name" value="CITRATE LYASE ALPHA CHAIN"/>
    <property type="match status" value="1"/>
</dbReference>
<comment type="catalytic activity">
    <reaction evidence="1">
        <text>citrate + acetyl-CoA = (3S)-citryl-CoA + acetate</text>
        <dbReference type="Rhea" id="RHEA:19405"/>
        <dbReference type="ChEBI" id="CHEBI:16947"/>
        <dbReference type="ChEBI" id="CHEBI:30089"/>
        <dbReference type="ChEBI" id="CHEBI:57288"/>
        <dbReference type="ChEBI" id="CHEBI:57321"/>
        <dbReference type="EC" id="2.8.3.10"/>
    </reaction>
</comment>
<keyword evidence="1" id="KW-0963">Cytoplasm</keyword>
<dbReference type="RefSeq" id="WP_152889680.1">
    <property type="nucleotide sequence ID" value="NZ_WHJC01000110.1"/>
</dbReference>
<proteinExistence type="predicted"/>
<dbReference type="SUPFAM" id="SSF100950">
    <property type="entry name" value="NagB/RpiA/CoA transferase-like"/>
    <property type="match status" value="2"/>
</dbReference>
<dbReference type="Pfam" id="PF04223">
    <property type="entry name" value="CitF"/>
    <property type="match status" value="1"/>
</dbReference>
<accession>A0A6I1MMW7</accession>
<dbReference type="PANTHER" id="PTHR40596">
    <property type="entry name" value="CITRATE LYASE ALPHA CHAIN"/>
    <property type="match status" value="1"/>
</dbReference>
<comment type="catalytic activity">
    <reaction evidence="1">
        <text>citrate = oxaloacetate + acetate</text>
        <dbReference type="Rhea" id="RHEA:10760"/>
        <dbReference type="ChEBI" id="CHEBI:16452"/>
        <dbReference type="ChEBI" id="CHEBI:16947"/>
        <dbReference type="ChEBI" id="CHEBI:30089"/>
        <dbReference type="EC" id="4.1.3.6"/>
    </reaction>
</comment>
<dbReference type="InterPro" id="IPR006472">
    <property type="entry name" value="Citrate_lyase_asu"/>
</dbReference>
<dbReference type="InterPro" id="IPR037171">
    <property type="entry name" value="NagB/RpiA_transferase-like"/>
</dbReference>
<comment type="subcellular location">
    <subcellularLocation>
        <location evidence="1">Cytoplasm</location>
    </subcellularLocation>
</comment>
<dbReference type="Proteomes" id="UP000430345">
    <property type="component" value="Unassembled WGS sequence"/>
</dbReference>
<dbReference type="GO" id="GO:0008814">
    <property type="term" value="F:citrate CoA-transferase activity"/>
    <property type="evidence" value="ECO:0007669"/>
    <property type="project" value="UniProtKB-UniRule"/>
</dbReference>
<organism evidence="2 3">
    <name type="scientific">Clostridium tarantellae</name>
    <dbReference type="NCBI Taxonomy" id="39493"/>
    <lineage>
        <taxon>Bacteria</taxon>
        <taxon>Bacillati</taxon>
        <taxon>Bacillota</taxon>
        <taxon>Clostridia</taxon>
        <taxon>Eubacteriales</taxon>
        <taxon>Clostridiaceae</taxon>
        <taxon>Clostridium</taxon>
    </lineage>
</organism>
<evidence type="ECO:0000313" key="3">
    <source>
        <dbReference type="Proteomes" id="UP000430345"/>
    </source>
</evidence>
<dbReference type="GO" id="GO:0005737">
    <property type="term" value="C:cytoplasm"/>
    <property type="evidence" value="ECO:0007669"/>
    <property type="project" value="UniProtKB-SubCell"/>
</dbReference>
<dbReference type="AlphaFoldDB" id="A0A6I1MMW7"/>